<dbReference type="Proteomes" id="UP000717996">
    <property type="component" value="Unassembled WGS sequence"/>
</dbReference>
<feature type="transmembrane region" description="Helical" evidence="9">
    <location>
        <begin position="85"/>
        <end position="104"/>
    </location>
</feature>
<organism evidence="10 11">
    <name type="scientific">Rhizopus oryzae</name>
    <name type="common">Mucormycosis agent</name>
    <name type="synonym">Rhizopus arrhizus var. delemar</name>
    <dbReference type="NCBI Taxonomy" id="64495"/>
    <lineage>
        <taxon>Eukaryota</taxon>
        <taxon>Fungi</taxon>
        <taxon>Fungi incertae sedis</taxon>
        <taxon>Mucoromycota</taxon>
        <taxon>Mucoromycotina</taxon>
        <taxon>Mucoromycetes</taxon>
        <taxon>Mucorales</taxon>
        <taxon>Mucorineae</taxon>
        <taxon>Rhizopodaceae</taxon>
        <taxon>Rhizopus</taxon>
    </lineage>
</organism>
<evidence type="ECO:0000256" key="2">
    <source>
        <dbReference type="ARBA" id="ARBA00007324"/>
    </source>
</evidence>
<comment type="caution">
    <text evidence="10">The sequence shown here is derived from an EMBL/GenBank/DDBJ whole genome shotgun (WGS) entry which is preliminary data.</text>
</comment>
<keyword evidence="5" id="KW-0256">Endoplasmic reticulum</keyword>
<evidence type="ECO:0000256" key="4">
    <source>
        <dbReference type="ARBA" id="ARBA00022692"/>
    </source>
</evidence>
<dbReference type="EMBL" id="JAANIT010000320">
    <property type="protein sequence ID" value="KAG1549029.1"/>
    <property type="molecule type" value="Genomic_DNA"/>
</dbReference>
<dbReference type="GO" id="GO:0005787">
    <property type="term" value="C:signal peptidase complex"/>
    <property type="evidence" value="ECO:0007669"/>
    <property type="project" value="InterPro"/>
</dbReference>
<comment type="similarity">
    <text evidence="2">Belongs to the SPCS2 family.</text>
</comment>
<comment type="subcellular location">
    <subcellularLocation>
        <location evidence="1">Endoplasmic reticulum membrane</location>
        <topology evidence="1">Multi-pass membrane protein</topology>
    </subcellularLocation>
</comment>
<dbReference type="AlphaFoldDB" id="A0A9P6YHZ0"/>
<gene>
    <name evidence="10" type="ORF">G6F51_003305</name>
</gene>
<dbReference type="OMA" id="KHACDDA"/>
<keyword evidence="7 9" id="KW-0472">Membrane</keyword>
<evidence type="ECO:0000256" key="7">
    <source>
        <dbReference type="ARBA" id="ARBA00023136"/>
    </source>
</evidence>
<dbReference type="InterPro" id="IPR009582">
    <property type="entry name" value="Spc2/SPCS2"/>
</dbReference>
<evidence type="ECO:0000313" key="11">
    <source>
        <dbReference type="Proteomes" id="UP000717996"/>
    </source>
</evidence>
<accession>A0A9P6YHZ0</accession>
<feature type="transmembrane region" description="Helical" evidence="9">
    <location>
        <begin position="55"/>
        <end position="73"/>
    </location>
</feature>
<dbReference type="Pfam" id="PF06703">
    <property type="entry name" value="SPC25"/>
    <property type="match status" value="1"/>
</dbReference>
<proteinExistence type="inferred from homology"/>
<protein>
    <recommendedName>
        <fullName evidence="3">Signal peptidase complex subunit 2</fullName>
    </recommendedName>
</protein>
<name>A0A9P6YHZ0_RHIOR</name>
<evidence type="ECO:0000256" key="8">
    <source>
        <dbReference type="ARBA" id="ARBA00045608"/>
    </source>
</evidence>
<keyword evidence="4 9" id="KW-0812">Transmembrane</keyword>
<evidence type="ECO:0000256" key="6">
    <source>
        <dbReference type="ARBA" id="ARBA00022989"/>
    </source>
</evidence>
<evidence type="ECO:0000313" key="10">
    <source>
        <dbReference type="EMBL" id="KAG1549029.1"/>
    </source>
</evidence>
<dbReference type="GO" id="GO:0006465">
    <property type="term" value="P:signal peptide processing"/>
    <property type="evidence" value="ECO:0007669"/>
    <property type="project" value="InterPro"/>
</dbReference>
<evidence type="ECO:0000256" key="5">
    <source>
        <dbReference type="ARBA" id="ARBA00022824"/>
    </source>
</evidence>
<dbReference type="PANTHER" id="PTHR13085:SF0">
    <property type="entry name" value="SIGNAL PEPTIDASE COMPLEX SUBUNIT 2"/>
    <property type="match status" value="1"/>
</dbReference>
<reference evidence="10" key="1">
    <citation type="journal article" date="2020" name="Microb. Genom.">
        <title>Genetic diversity of clinical and environmental Mucorales isolates obtained from an investigation of mucormycosis cases among solid organ transplant recipients.</title>
        <authorList>
            <person name="Nguyen M.H."/>
            <person name="Kaul D."/>
            <person name="Muto C."/>
            <person name="Cheng S.J."/>
            <person name="Richter R.A."/>
            <person name="Bruno V.M."/>
            <person name="Liu G."/>
            <person name="Beyhan S."/>
            <person name="Sundermann A.J."/>
            <person name="Mounaud S."/>
            <person name="Pasculle A.W."/>
            <person name="Nierman W.C."/>
            <person name="Driscoll E."/>
            <person name="Cumbie R."/>
            <person name="Clancy C.J."/>
            <person name="Dupont C.L."/>
        </authorList>
    </citation>
    <scope>NUCLEOTIDE SEQUENCE</scope>
    <source>
        <strain evidence="10">GL16</strain>
    </source>
</reference>
<evidence type="ECO:0000256" key="3">
    <source>
        <dbReference type="ARBA" id="ARBA00017057"/>
    </source>
</evidence>
<dbReference type="GO" id="GO:0045047">
    <property type="term" value="P:protein targeting to ER"/>
    <property type="evidence" value="ECO:0007669"/>
    <property type="project" value="TreeGrafter"/>
</dbReference>
<dbReference type="OrthoDB" id="29558at2759"/>
<comment type="function">
    <text evidence="8">Component of the signal peptidase complex (SPC) which catalyzes the cleavage of N-terminal signal sequences from nascent proteins as they are translocated into the lumen of the endoplasmic reticulum. Enhances the enzymatic activity of SPC and facilitates the interactions between different components of the translocation site.</text>
</comment>
<evidence type="ECO:0000256" key="9">
    <source>
        <dbReference type="SAM" id="Phobius"/>
    </source>
</evidence>
<dbReference type="PANTHER" id="PTHR13085">
    <property type="entry name" value="MICROSOMAL SIGNAL PEPTIDASE 25 KDA SUBUNIT"/>
    <property type="match status" value="1"/>
</dbReference>
<keyword evidence="6 9" id="KW-1133">Transmembrane helix</keyword>
<sequence>MSETVTKDSSSENLPPVELANKYDATQLKNAVDDEIARYYGKEQKFVQSHVHTDMKLFLGYVSCIIAGGSFYYEYTTGFRESINVTTISVIVFWILQSIAFAYSHFIEKNEIFMGTQYSHGRPSATLRISGKMEKYTSKYPLTLTYSDKLTNKSATTKIEPNVATWFTTKGTLVHDVIDNDLKSYVTTLQQQLHQE</sequence>
<evidence type="ECO:0000256" key="1">
    <source>
        <dbReference type="ARBA" id="ARBA00004477"/>
    </source>
</evidence>